<organism evidence="1 2">
    <name type="scientific">Urbifossiella limnaea</name>
    <dbReference type="NCBI Taxonomy" id="2528023"/>
    <lineage>
        <taxon>Bacteria</taxon>
        <taxon>Pseudomonadati</taxon>
        <taxon>Planctomycetota</taxon>
        <taxon>Planctomycetia</taxon>
        <taxon>Gemmatales</taxon>
        <taxon>Gemmataceae</taxon>
        <taxon>Urbifossiella</taxon>
    </lineage>
</organism>
<evidence type="ECO:0000313" key="1">
    <source>
        <dbReference type="EMBL" id="QDU22419.1"/>
    </source>
</evidence>
<sequence length="34" mass="3360">MRKLLICLALLAGVVTVTSTGCKSTKSGCSTCGG</sequence>
<reference evidence="1 2" key="1">
    <citation type="submission" date="2019-02" db="EMBL/GenBank/DDBJ databases">
        <title>Deep-cultivation of Planctomycetes and their phenomic and genomic characterization uncovers novel biology.</title>
        <authorList>
            <person name="Wiegand S."/>
            <person name="Jogler M."/>
            <person name="Boedeker C."/>
            <person name="Pinto D."/>
            <person name="Vollmers J."/>
            <person name="Rivas-Marin E."/>
            <person name="Kohn T."/>
            <person name="Peeters S.H."/>
            <person name="Heuer A."/>
            <person name="Rast P."/>
            <person name="Oberbeckmann S."/>
            <person name="Bunk B."/>
            <person name="Jeske O."/>
            <person name="Meyerdierks A."/>
            <person name="Storesund J.E."/>
            <person name="Kallscheuer N."/>
            <person name="Luecker S."/>
            <person name="Lage O.M."/>
            <person name="Pohl T."/>
            <person name="Merkel B.J."/>
            <person name="Hornburger P."/>
            <person name="Mueller R.-W."/>
            <person name="Bruemmer F."/>
            <person name="Labrenz M."/>
            <person name="Spormann A.M."/>
            <person name="Op den Camp H."/>
            <person name="Overmann J."/>
            <person name="Amann R."/>
            <person name="Jetten M.S.M."/>
            <person name="Mascher T."/>
            <person name="Medema M.H."/>
            <person name="Devos D.P."/>
            <person name="Kaster A.-K."/>
            <person name="Ovreas L."/>
            <person name="Rohde M."/>
            <person name="Galperin M.Y."/>
            <person name="Jogler C."/>
        </authorList>
    </citation>
    <scope>NUCLEOTIDE SEQUENCE [LARGE SCALE GENOMIC DNA]</scope>
    <source>
        <strain evidence="1 2">ETA_A1</strain>
    </source>
</reference>
<gene>
    <name evidence="1" type="ORF">ETAA1_43990</name>
</gene>
<dbReference type="EMBL" id="CP036273">
    <property type="protein sequence ID" value="QDU22419.1"/>
    <property type="molecule type" value="Genomic_DNA"/>
</dbReference>
<dbReference type="AlphaFoldDB" id="A0A517XY30"/>
<accession>A0A517XY30</accession>
<dbReference type="Proteomes" id="UP000319576">
    <property type="component" value="Chromosome"/>
</dbReference>
<name>A0A517XY30_9BACT</name>
<dbReference type="KEGG" id="uli:ETAA1_43990"/>
<dbReference type="PROSITE" id="PS51257">
    <property type="entry name" value="PROKAR_LIPOPROTEIN"/>
    <property type="match status" value="1"/>
</dbReference>
<protein>
    <submittedName>
        <fullName evidence="1">Uncharacterized protein</fullName>
    </submittedName>
</protein>
<evidence type="ECO:0000313" key="2">
    <source>
        <dbReference type="Proteomes" id="UP000319576"/>
    </source>
</evidence>
<proteinExistence type="predicted"/>
<keyword evidence="2" id="KW-1185">Reference proteome</keyword>